<comment type="caution">
    <text evidence="2">The sequence shown here is derived from an EMBL/GenBank/DDBJ whole genome shotgun (WGS) entry which is preliminary data.</text>
</comment>
<feature type="region of interest" description="Disordered" evidence="1">
    <location>
        <begin position="80"/>
        <end position="102"/>
    </location>
</feature>
<organism evidence="2 3">
    <name type="scientific">Nepenthes gracilis</name>
    <name type="common">Slender pitcher plant</name>
    <dbReference type="NCBI Taxonomy" id="150966"/>
    <lineage>
        <taxon>Eukaryota</taxon>
        <taxon>Viridiplantae</taxon>
        <taxon>Streptophyta</taxon>
        <taxon>Embryophyta</taxon>
        <taxon>Tracheophyta</taxon>
        <taxon>Spermatophyta</taxon>
        <taxon>Magnoliopsida</taxon>
        <taxon>eudicotyledons</taxon>
        <taxon>Gunneridae</taxon>
        <taxon>Pentapetalae</taxon>
        <taxon>Caryophyllales</taxon>
        <taxon>Nepenthaceae</taxon>
        <taxon>Nepenthes</taxon>
    </lineage>
</organism>
<dbReference type="EMBL" id="BSYO01000013">
    <property type="protein sequence ID" value="GMH13650.1"/>
    <property type="molecule type" value="Genomic_DNA"/>
</dbReference>
<sequence length="102" mass="11145">MAKEPRRQTAEGAWKPLVQKLPVNQLIGNGGKGRSTSKMGARTVKVANGGAQKPYCILLVNALTGKRRQMKAREFIGGVTDMESPEDSEGGMAWKRIRSMDD</sequence>
<evidence type="ECO:0000256" key="1">
    <source>
        <dbReference type="SAM" id="MobiDB-lite"/>
    </source>
</evidence>
<reference evidence="2" key="1">
    <citation type="submission" date="2023-05" db="EMBL/GenBank/DDBJ databases">
        <title>Nepenthes gracilis genome sequencing.</title>
        <authorList>
            <person name="Fukushima K."/>
        </authorList>
    </citation>
    <scope>NUCLEOTIDE SEQUENCE</scope>
    <source>
        <strain evidence="2">SING2019-196</strain>
    </source>
</reference>
<proteinExistence type="predicted"/>
<keyword evidence="3" id="KW-1185">Reference proteome</keyword>
<name>A0AAD3XRL0_NEPGR</name>
<dbReference type="Proteomes" id="UP001279734">
    <property type="component" value="Unassembled WGS sequence"/>
</dbReference>
<evidence type="ECO:0000313" key="2">
    <source>
        <dbReference type="EMBL" id="GMH13650.1"/>
    </source>
</evidence>
<protein>
    <submittedName>
        <fullName evidence="2">Uncharacterized protein</fullName>
    </submittedName>
</protein>
<accession>A0AAD3XRL0</accession>
<dbReference type="AlphaFoldDB" id="A0AAD3XRL0"/>
<evidence type="ECO:0000313" key="3">
    <source>
        <dbReference type="Proteomes" id="UP001279734"/>
    </source>
</evidence>
<gene>
    <name evidence="2" type="ORF">Nepgr_015491</name>
</gene>